<dbReference type="KEGG" id="clup:CLUP02_17808"/>
<name>A0A9Q8WBA4_9PEZI</name>
<dbReference type="Proteomes" id="UP000830671">
    <property type="component" value="Chromosome 10"/>
</dbReference>
<accession>A0A9Q8WBA4</accession>
<dbReference type="RefSeq" id="XP_049137936.1">
    <property type="nucleotide sequence ID" value="XM_049296712.1"/>
</dbReference>
<proteinExistence type="predicted"/>
<sequence>MISFTGMFSSDQQQKSLESLAYCKRQSARNSHLRVRTGVALPRKLSPHATVRAAVQSARVQRASMSPSWVRIFDTVNLIFAASPQRDATRRACGQPIREFSPPASYSQEGIADGRQWPIIASQTSPANIPFHPPFRLLQAATATSARIRGTGANDYFECSHLSHHFVSAARLEATDGIVHSSPGRAWVHGKMLGMLGDVNGAGMFMYLTRSAHESNSKCILSLQLSQAANP</sequence>
<dbReference type="AlphaFoldDB" id="A0A9Q8WBA4"/>
<evidence type="ECO:0000313" key="2">
    <source>
        <dbReference type="Proteomes" id="UP000830671"/>
    </source>
</evidence>
<protein>
    <submittedName>
        <fullName evidence="1">Uncharacterized protein</fullName>
    </submittedName>
</protein>
<evidence type="ECO:0000313" key="1">
    <source>
        <dbReference type="EMBL" id="UQC76295.1"/>
    </source>
</evidence>
<keyword evidence="2" id="KW-1185">Reference proteome</keyword>
<organism evidence="1 2">
    <name type="scientific">Colletotrichum lupini</name>
    <dbReference type="NCBI Taxonomy" id="145971"/>
    <lineage>
        <taxon>Eukaryota</taxon>
        <taxon>Fungi</taxon>
        <taxon>Dikarya</taxon>
        <taxon>Ascomycota</taxon>
        <taxon>Pezizomycotina</taxon>
        <taxon>Sordariomycetes</taxon>
        <taxon>Hypocreomycetidae</taxon>
        <taxon>Glomerellales</taxon>
        <taxon>Glomerellaceae</taxon>
        <taxon>Colletotrichum</taxon>
        <taxon>Colletotrichum acutatum species complex</taxon>
    </lineage>
</organism>
<gene>
    <name evidence="1" type="ORF">CLUP02_17808</name>
</gene>
<dbReference type="GeneID" id="73351722"/>
<reference evidence="1" key="1">
    <citation type="journal article" date="2021" name="Mol. Plant Microbe Interact.">
        <title>Complete Genome Sequence of the Plant-Pathogenic Fungus Colletotrichum lupini.</title>
        <authorList>
            <person name="Baroncelli R."/>
            <person name="Pensec F."/>
            <person name="Da Lio D."/>
            <person name="Boufleur T."/>
            <person name="Vicente I."/>
            <person name="Sarrocco S."/>
            <person name="Picot A."/>
            <person name="Baraldi E."/>
            <person name="Sukno S."/>
            <person name="Thon M."/>
            <person name="Le Floch G."/>
        </authorList>
    </citation>
    <scope>NUCLEOTIDE SEQUENCE</scope>
    <source>
        <strain evidence="1">IMI 504893</strain>
    </source>
</reference>
<dbReference type="EMBL" id="CP019472">
    <property type="protein sequence ID" value="UQC76295.1"/>
    <property type="molecule type" value="Genomic_DNA"/>
</dbReference>